<name>A0A0R0CH34_9GAMM</name>
<gene>
    <name evidence="13" type="ORF">ABB29_10240</name>
</gene>
<keyword evidence="6 12" id="KW-1003">Cell membrane</keyword>
<dbReference type="NCBIfam" id="TIGR03141">
    <property type="entry name" value="cytochro_ccmD"/>
    <property type="match status" value="1"/>
</dbReference>
<dbReference type="Proteomes" id="UP000052052">
    <property type="component" value="Unassembled WGS sequence"/>
</dbReference>
<comment type="function">
    <text evidence="1 12">Required for the export of heme to the periplasm for the biogenesis of c-type cytochromes.</text>
</comment>
<comment type="subcellular location">
    <subcellularLocation>
        <location evidence="2 12">Cell inner membrane</location>
        <topology evidence="2 12">Single-pass membrane protein</topology>
    </subcellularLocation>
</comment>
<dbReference type="GO" id="GO:0015886">
    <property type="term" value="P:heme transport"/>
    <property type="evidence" value="ECO:0007669"/>
    <property type="project" value="InterPro"/>
</dbReference>
<keyword evidence="5 12" id="KW-0813">Transport</keyword>
<feature type="transmembrane region" description="Helical" evidence="12">
    <location>
        <begin position="6"/>
        <end position="24"/>
    </location>
</feature>
<reference evidence="13 14" key="1">
    <citation type="submission" date="2015-05" db="EMBL/GenBank/DDBJ databases">
        <title>Genome sequencing and analysis of members of genus Stenotrophomonas.</title>
        <authorList>
            <person name="Patil P.P."/>
            <person name="Midha S."/>
            <person name="Patil P.B."/>
        </authorList>
    </citation>
    <scope>NUCLEOTIDE SEQUENCE [LARGE SCALE GENOMIC DNA]</scope>
    <source>
        <strain evidence="13 14">DSM 21858</strain>
    </source>
</reference>
<evidence type="ECO:0000256" key="11">
    <source>
        <dbReference type="ARBA" id="ARBA00023136"/>
    </source>
</evidence>
<evidence type="ECO:0000256" key="5">
    <source>
        <dbReference type="ARBA" id="ARBA00022448"/>
    </source>
</evidence>
<evidence type="ECO:0000313" key="13">
    <source>
        <dbReference type="EMBL" id="KRG68853.1"/>
    </source>
</evidence>
<protein>
    <recommendedName>
        <fullName evidence="4 12">Heme exporter protein D</fullName>
    </recommendedName>
</protein>
<evidence type="ECO:0000256" key="7">
    <source>
        <dbReference type="ARBA" id="ARBA00022519"/>
    </source>
</evidence>
<evidence type="ECO:0000256" key="3">
    <source>
        <dbReference type="ARBA" id="ARBA00008741"/>
    </source>
</evidence>
<evidence type="ECO:0000256" key="1">
    <source>
        <dbReference type="ARBA" id="ARBA00002442"/>
    </source>
</evidence>
<evidence type="ECO:0000256" key="10">
    <source>
        <dbReference type="ARBA" id="ARBA00022989"/>
    </source>
</evidence>
<dbReference type="InterPro" id="IPR007078">
    <property type="entry name" value="Haem_export_protD_CcmD"/>
</dbReference>
<dbReference type="STRING" id="344882.ABB29_10240"/>
<dbReference type="RefSeq" id="WP_057658716.1">
    <property type="nucleotide sequence ID" value="NZ_LDJL01000011.1"/>
</dbReference>
<dbReference type="Pfam" id="PF04995">
    <property type="entry name" value="CcmD"/>
    <property type="match status" value="1"/>
</dbReference>
<comment type="caution">
    <text evidence="13">The sequence shown here is derived from an EMBL/GenBank/DDBJ whole genome shotgun (WGS) entry which is preliminary data.</text>
</comment>
<evidence type="ECO:0000256" key="8">
    <source>
        <dbReference type="ARBA" id="ARBA00022692"/>
    </source>
</evidence>
<organism evidence="13 14">
    <name type="scientific">Pseudoxanthomonas dokdonensis</name>
    <dbReference type="NCBI Taxonomy" id="344882"/>
    <lineage>
        <taxon>Bacteria</taxon>
        <taxon>Pseudomonadati</taxon>
        <taxon>Pseudomonadota</taxon>
        <taxon>Gammaproteobacteria</taxon>
        <taxon>Lysobacterales</taxon>
        <taxon>Lysobacteraceae</taxon>
        <taxon>Pseudoxanthomonas</taxon>
    </lineage>
</organism>
<keyword evidence="7 12" id="KW-0997">Cell inner membrane</keyword>
<evidence type="ECO:0000256" key="2">
    <source>
        <dbReference type="ARBA" id="ARBA00004377"/>
    </source>
</evidence>
<keyword evidence="11 12" id="KW-0472">Membrane</keyword>
<proteinExistence type="inferred from homology"/>
<dbReference type="EMBL" id="LDJL01000011">
    <property type="protein sequence ID" value="KRG68853.1"/>
    <property type="molecule type" value="Genomic_DNA"/>
</dbReference>
<dbReference type="GO" id="GO:0005886">
    <property type="term" value="C:plasma membrane"/>
    <property type="evidence" value="ECO:0007669"/>
    <property type="project" value="UniProtKB-SubCell"/>
</dbReference>
<sequence>MSYLGYVIAAYAVFFVVLLWDLLVPQWQIRRQLRAVRLRKARQSRRHQSVELNR</sequence>
<accession>A0A0R0CH34</accession>
<keyword evidence="9 12" id="KW-0201">Cytochrome c-type biogenesis</keyword>
<keyword evidence="14" id="KW-1185">Reference proteome</keyword>
<keyword evidence="8 12" id="KW-0812">Transmembrane</keyword>
<evidence type="ECO:0000256" key="12">
    <source>
        <dbReference type="RuleBase" id="RU363101"/>
    </source>
</evidence>
<comment type="similarity">
    <text evidence="3 12">Belongs to the CcmD/CycX/HelD family.</text>
</comment>
<evidence type="ECO:0000313" key="14">
    <source>
        <dbReference type="Proteomes" id="UP000052052"/>
    </source>
</evidence>
<dbReference type="PATRIC" id="fig|344882.3.peg.419"/>
<dbReference type="AlphaFoldDB" id="A0A0R0CH34"/>
<evidence type="ECO:0000256" key="6">
    <source>
        <dbReference type="ARBA" id="ARBA00022475"/>
    </source>
</evidence>
<dbReference type="GO" id="GO:0017004">
    <property type="term" value="P:cytochrome complex assembly"/>
    <property type="evidence" value="ECO:0007669"/>
    <property type="project" value="UniProtKB-KW"/>
</dbReference>
<keyword evidence="10 12" id="KW-1133">Transmembrane helix</keyword>
<evidence type="ECO:0000256" key="9">
    <source>
        <dbReference type="ARBA" id="ARBA00022748"/>
    </source>
</evidence>
<evidence type="ECO:0000256" key="4">
    <source>
        <dbReference type="ARBA" id="ARBA00016461"/>
    </source>
</evidence>